<dbReference type="EMBL" id="DLYI01000033">
    <property type="protein sequence ID" value="HAC26750.1"/>
    <property type="molecule type" value="Genomic_DNA"/>
</dbReference>
<feature type="non-terminal residue" evidence="1">
    <location>
        <position position="121"/>
    </location>
</feature>
<dbReference type="AlphaFoldDB" id="A0A3B8WAK4"/>
<evidence type="ECO:0000313" key="2">
    <source>
        <dbReference type="Proteomes" id="UP000261325"/>
    </source>
</evidence>
<gene>
    <name evidence="1" type="ORF">DCF82_02835</name>
</gene>
<protein>
    <submittedName>
        <fullName evidence="1">Uncharacterized protein</fullName>
    </submittedName>
</protein>
<dbReference type="Proteomes" id="UP000261325">
    <property type="component" value="Unassembled WGS sequence"/>
</dbReference>
<name>A0A3B8WAK4_MARNT</name>
<organism evidence="1 2">
    <name type="scientific">Marinobacter nauticus</name>
    <name type="common">Marinobacter hydrocarbonoclasticus</name>
    <name type="synonym">Marinobacter aquaeolei</name>
    <dbReference type="NCBI Taxonomy" id="2743"/>
    <lineage>
        <taxon>Bacteria</taxon>
        <taxon>Pseudomonadati</taxon>
        <taxon>Pseudomonadota</taxon>
        <taxon>Gammaproteobacteria</taxon>
        <taxon>Pseudomonadales</taxon>
        <taxon>Marinobacteraceae</taxon>
        <taxon>Marinobacter</taxon>
    </lineage>
</organism>
<sequence>MVLFILWWVLLGRLESALQQAEQQSVDMVLTQLRSALVVKGAEAMLSREQSLSKLEGQNPFNWVDHQWANYQGDCRPEQIEAGHWCFASRLQKETGERADGWLIYKPKQPINVENKRVGAG</sequence>
<proteinExistence type="predicted"/>
<evidence type="ECO:0000313" key="1">
    <source>
        <dbReference type="EMBL" id="HAC26750.1"/>
    </source>
</evidence>
<reference evidence="1 2" key="1">
    <citation type="journal article" date="2018" name="Nat. Biotechnol.">
        <title>A standardized bacterial taxonomy based on genome phylogeny substantially revises the tree of life.</title>
        <authorList>
            <person name="Parks D.H."/>
            <person name="Chuvochina M."/>
            <person name="Waite D.W."/>
            <person name="Rinke C."/>
            <person name="Skarshewski A."/>
            <person name="Chaumeil P.A."/>
            <person name="Hugenholtz P."/>
        </authorList>
    </citation>
    <scope>NUCLEOTIDE SEQUENCE [LARGE SCALE GENOMIC DNA]</scope>
    <source>
        <strain evidence="1">UBA9049</strain>
    </source>
</reference>
<comment type="caution">
    <text evidence="1">The sequence shown here is derived from an EMBL/GenBank/DDBJ whole genome shotgun (WGS) entry which is preliminary data.</text>
</comment>
<accession>A0A3B8WAK4</accession>